<evidence type="ECO:0000313" key="2">
    <source>
        <dbReference type="Proteomes" id="UP001303046"/>
    </source>
</evidence>
<comment type="caution">
    <text evidence="1">The sequence shown here is derived from an EMBL/GenBank/DDBJ whole genome shotgun (WGS) entry which is preliminary data.</text>
</comment>
<name>A0ABR1D756_NECAM</name>
<gene>
    <name evidence="1" type="primary">Necator_chrIII.g13220</name>
    <name evidence="1" type="ORF">RB195_012453</name>
</gene>
<dbReference type="Proteomes" id="UP001303046">
    <property type="component" value="Unassembled WGS sequence"/>
</dbReference>
<proteinExistence type="predicted"/>
<keyword evidence="2" id="KW-1185">Reference proteome</keyword>
<reference evidence="1 2" key="1">
    <citation type="submission" date="2023-08" db="EMBL/GenBank/DDBJ databases">
        <title>A Necator americanus chromosomal reference genome.</title>
        <authorList>
            <person name="Ilik V."/>
            <person name="Petrzelkova K.J."/>
            <person name="Pardy F."/>
            <person name="Fuh T."/>
            <person name="Niatou-Singa F.S."/>
            <person name="Gouil Q."/>
            <person name="Baker L."/>
            <person name="Ritchie M.E."/>
            <person name="Jex A.R."/>
            <person name="Gazzola D."/>
            <person name="Li H."/>
            <person name="Toshio Fujiwara R."/>
            <person name="Zhan B."/>
            <person name="Aroian R.V."/>
            <person name="Pafco B."/>
            <person name="Schwarz E.M."/>
        </authorList>
    </citation>
    <scope>NUCLEOTIDE SEQUENCE [LARGE SCALE GENOMIC DNA]</scope>
    <source>
        <strain evidence="1 2">Aroian</strain>
        <tissue evidence="1">Whole animal</tissue>
    </source>
</reference>
<sequence>MRFRCGALFCSQSAPGLLVFKWGNKKKKPPKGKEAPKHITAAVEKFLKKKLPEDEFFSWVEATAKDGKMYTYAITGELSRIQEFDRVAFDGHTELKNIENAALIKPTPFDSVRRFCFDLTSLSTYPQTLFSATLLLYESLQPTGAKGQRIRSQFDNNFQSY</sequence>
<accession>A0ABR1D756</accession>
<evidence type="ECO:0000313" key="1">
    <source>
        <dbReference type="EMBL" id="KAK6746345.1"/>
    </source>
</evidence>
<protein>
    <submittedName>
        <fullName evidence="1">Uncharacterized protein</fullName>
    </submittedName>
</protein>
<organism evidence="1 2">
    <name type="scientific">Necator americanus</name>
    <name type="common">Human hookworm</name>
    <dbReference type="NCBI Taxonomy" id="51031"/>
    <lineage>
        <taxon>Eukaryota</taxon>
        <taxon>Metazoa</taxon>
        <taxon>Ecdysozoa</taxon>
        <taxon>Nematoda</taxon>
        <taxon>Chromadorea</taxon>
        <taxon>Rhabditida</taxon>
        <taxon>Rhabditina</taxon>
        <taxon>Rhabditomorpha</taxon>
        <taxon>Strongyloidea</taxon>
        <taxon>Ancylostomatidae</taxon>
        <taxon>Bunostominae</taxon>
        <taxon>Necator</taxon>
    </lineage>
</organism>
<dbReference type="EMBL" id="JAVFWL010000003">
    <property type="protein sequence ID" value="KAK6746345.1"/>
    <property type="molecule type" value="Genomic_DNA"/>
</dbReference>